<organism evidence="4 5">
    <name type="scientific">Methanococcoides seepicolus</name>
    <dbReference type="NCBI Taxonomy" id="2828780"/>
    <lineage>
        <taxon>Archaea</taxon>
        <taxon>Methanobacteriati</taxon>
        <taxon>Methanobacteriota</taxon>
        <taxon>Stenosarchaea group</taxon>
        <taxon>Methanomicrobia</taxon>
        <taxon>Methanosarcinales</taxon>
        <taxon>Methanosarcinaceae</taxon>
        <taxon>Methanococcoides</taxon>
    </lineage>
</organism>
<dbReference type="EMBL" id="JAGSOI010000006">
    <property type="protein sequence ID" value="MCM1985946.1"/>
    <property type="molecule type" value="Genomic_DNA"/>
</dbReference>
<dbReference type="Pfam" id="PF00072">
    <property type="entry name" value="Response_reg"/>
    <property type="match status" value="1"/>
</dbReference>
<name>A0A9E5DA60_9EURY</name>
<dbReference type="Gene3D" id="3.40.50.2300">
    <property type="match status" value="1"/>
</dbReference>
<sequence>MKNTRILVVEDEAIVAMVIKKRLMELGYVVSGIAATGTDAINKVEGTFPDLVLMDIMLKGDMDGIEAADEIRKRFSIPVIYLTAHSDENTLERAKLTEPYGYILKPFTERDLSSNIEIAIHKHRREMENDKAVK</sequence>
<keyword evidence="5" id="KW-1185">Reference proteome</keyword>
<dbReference type="RefSeq" id="WP_250867317.1">
    <property type="nucleotide sequence ID" value="NZ_JAGSOI010000006.1"/>
</dbReference>
<evidence type="ECO:0000313" key="4">
    <source>
        <dbReference type="EMBL" id="MCM1985946.1"/>
    </source>
</evidence>
<feature type="domain" description="Response regulatory" evidence="3">
    <location>
        <begin position="5"/>
        <end position="120"/>
    </location>
</feature>
<dbReference type="InterPro" id="IPR001789">
    <property type="entry name" value="Sig_transdc_resp-reg_receiver"/>
</dbReference>
<evidence type="ECO:0000259" key="3">
    <source>
        <dbReference type="PROSITE" id="PS50110"/>
    </source>
</evidence>
<keyword evidence="1 2" id="KW-0597">Phosphoprotein</keyword>
<dbReference type="PROSITE" id="PS50110">
    <property type="entry name" value="RESPONSE_REGULATORY"/>
    <property type="match status" value="1"/>
</dbReference>
<comment type="caution">
    <text evidence="4">The sequence shown here is derived from an EMBL/GenBank/DDBJ whole genome shotgun (WGS) entry which is preliminary data.</text>
</comment>
<evidence type="ECO:0000313" key="5">
    <source>
        <dbReference type="Proteomes" id="UP001056766"/>
    </source>
</evidence>
<protein>
    <submittedName>
        <fullName evidence="4">Response regulator</fullName>
    </submittedName>
</protein>
<gene>
    <name evidence="4" type="ORF">KDK67_02785</name>
</gene>
<dbReference type="InterPro" id="IPR050595">
    <property type="entry name" value="Bact_response_regulator"/>
</dbReference>
<dbReference type="InterPro" id="IPR011006">
    <property type="entry name" value="CheY-like_superfamily"/>
</dbReference>
<dbReference type="AlphaFoldDB" id="A0A9E5DA60"/>
<dbReference type="SUPFAM" id="SSF52172">
    <property type="entry name" value="CheY-like"/>
    <property type="match status" value="1"/>
</dbReference>
<evidence type="ECO:0000256" key="2">
    <source>
        <dbReference type="PROSITE-ProRule" id="PRU00169"/>
    </source>
</evidence>
<accession>A0A9E5DA60</accession>
<evidence type="ECO:0000256" key="1">
    <source>
        <dbReference type="ARBA" id="ARBA00022553"/>
    </source>
</evidence>
<dbReference type="GO" id="GO:0000160">
    <property type="term" value="P:phosphorelay signal transduction system"/>
    <property type="evidence" value="ECO:0007669"/>
    <property type="project" value="InterPro"/>
</dbReference>
<dbReference type="Proteomes" id="UP001056766">
    <property type="component" value="Unassembled WGS sequence"/>
</dbReference>
<reference evidence="4" key="1">
    <citation type="journal article" date="2021" name="mSystems">
        <title>Bacteria and Archaea Synergistically Convert Glycine Betaine to Biogenic Methane in the Formosa Cold Seep of the South China Sea.</title>
        <authorList>
            <person name="Li L."/>
            <person name="Zhang W."/>
            <person name="Zhang S."/>
            <person name="Song L."/>
            <person name="Sun Q."/>
            <person name="Zhang H."/>
            <person name="Xiang H."/>
            <person name="Dong X."/>
        </authorList>
    </citation>
    <scope>NUCLEOTIDE SEQUENCE</scope>
    <source>
        <strain evidence="4">LLY</strain>
    </source>
</reference>
<proteinExistence type="predicted"/>
<feature type="modified residue" description="4-aspartylphosphate" evidence="2">
    <location>
        <position position="55"/>
    </location>
</feature>
<dbReference type="CDD" id="cd17534">
    <property type="entry name" value="REC_DC-like"/>
    <property type="match status" value="1"/>
</dbReference>
<dbReference type="PANTHER" id="PTHR44591:SF3">
    <property type="entry name" value="RESPONSE REGULATORY DOMAIN-CONTAINING PROTEIN"/>
    <property type="match status" value="1"/>
</dbReference>
<dbReference type="PANTHER" id="PTHR44591">
    <property type="entry name" value="STRESS RESPONSE REGULATOR PROTEIN 1"/>
    <property type="match status" value="1"/>
</dbReference>
<dbReference type="SMART" id="SM00448">
    <property type="entry name" value="REC"/>
    <property type="match status" value="1"/>
</dbReference>
<reference evidence="4" key="2">
    <citation type="submission" date="2021-04" db="EMBL/GenBank/DDBJ databases">
        <authorList>
            <person name="Dong X."/>
        </authorList>
    </citation>
    <scope>NUCLEOTIDE SEQUENCE</scope>
    <source>
        <strain evidence="4">LLY</strain>
    </source>
</reference>